<dbReference type="PROSITE" id="PS51257">
    <property type="entry name" value="PROKAR_LIPOPROTEIN"/>
    <property type="match status" value="1"/>
</dbReference>
<evidence type="ECO:0000313" key="1">
    <source>
        <dbReference type="EMBL" id="NBG65211.1"/>
    </source>
</evidence>
<evidence type="ECO:0008006" key="3">
    <source>
        <dbReference type="Google" id="ProtNLM"/>
    </source>
</evidence>
<reference evidence="1 2" key="1">
    <citation type="submission" date="2019-12" db="EMBL/GenBank/DDBJ databases">
        <authorList>
            <person name="Zhao J."/>
        </authorList>
    </citation>
    <scope>NUCLEOTIDE SEQUENCE [LARGE SCALE GENOMIC DNA]</scope>
    <source>
        <strain evidence="1 2">S-15</strain>
    </source>
</reference>
<name>A0A6N9NI58_9FLAO</name>
<evidence type="ECO:0000313" key="2">
    <source>
        <dbReference type="Proteomes" id="UP000470771"/>
    </source>
</evidence>
<proteinExistence type="predicted"/>
<sequence length="165" mass="18491">MKRIIISVFISAAFMACKKDDEVKPEIPEVKNPTVSCGERKICFDIEDSSYTSNVGMYHLDDTSYFAKYESNGKQLSIDWFTQDPMVGSFPAGNVKMKGKSRIYWFPDASSTYWMSDSGEVNITKHEGNKVSATFNGRLQKLVNGSPNGEVLFVKNGVFTDGSYF</sequence>
<dbReference type="AlphaFoldDB" id="A0A6N9NI58"/>
<dbReference type="RefSeq" id="WP_160632131.1">
    <property type="nucleotide sequence ID" value="NZ_WWNE01000004.1"/>
</dbReference>
<organism evidence="1 2">
    <name type="scientific">Acidiluteibacter ferrifornacis</name>
    <dbReference type="NCBI Taxonomy" id="2692424"/>
    <lineage>
        <taxon>Bacteria</taxon>
        <taxon>Pseudomonadati</taxon>
        <taxon>Bacteroidota</taxon>
        <taxon>Flavobacteriia</taxon>
        <taxon>Flavobacteriales</taxon>
        <taxon>Cryomorphaceae</taxon>
        <taxon>Acidiluteibacter</taxon>
    </lineage>
</organism>
<dbReference type="Proteomes" id="UP000470771">
    <property type="component" value="Unassembled WGS sequence"/>
</dbReference>
<gene>
    <name evidence="1" type="ORF">GQN54_03735</name>
</gene>
<dbReference type="EMBL" id="WWNE01000004">
    <property type="protein sequence ID" value="NBG65211.1"/>
    <property type="molecule type" value="Genomic_DNA"/>
</dbReference>
<keyword evidence="2" id="KW-1185">Reference proteome</keyword>
<comment type="caution">
    <text evidence="1">The sequence shown here is derived from an EMBL/GenBank/DDBJ whole genome shotgun (WGS) entry which is preliminary data.</text>
</comment>
<protein>
    <recommendedName>
        <fullName evidence="3">Lipoprotein</fullName>
    </recommendedName>
</protein>
<accession>A0A6N9NI58</accession>